<name>A0ABS1D304_9PROT</name>
<evidence type="ECO:0000256" key="1">
    <source>
        <dbReference type="SAM" id="SignalP"/>
    </source>
</evidence>
<dbReference type="PANTHER" id="PTHR35563">
    <property type="entry name" value="BARREL METAL-DEPENDENT HYDROLASE, PUTATIVE (AFU_ORTHOLOGUE AFUA_1G16240)-RELATED"/>
    <property type="match status" value="1"/>
</dbReference>
<keyword evidence="3" id="KW-0378">Hydrolase</keyword>
<dbReference type="Pfam" id="PF04909">
    <property type="entry name" value="Amidohydro_2"/>
    <property type="match status" value="1"/>
</dbReference>
<dbReference type="PROSITE" id="PS51318">
    <property type="entry name" value="TAT"/>
    <property type="match status" value="1"/>
</dbReference>
<dbReference type="InterPro" id="IPR052358">
    <property type="entry name" value="Aro_Compnd_Degr_Hydrolases"/>
</dbReference>
<dbReference type="InterPro" id="IPR006680">
    <property type="entry name" value="Amidohydro-rel"/>
</dbReference>
<dbReference type="InterPro" id="IPR032466">
    <property type="entry name" value="Metal_Hydrolase"/>
</dbReference>
<keyword evidence="4" id="KW-1185">Reference proteome</keyword>
<proteinExistence type="predicted"/>
<feature type="chain" id="PRO_5045127339" evidence="1">
    <location>
        <begin position="26"/>
        <end position="318"/>
    </location>
</feature>
<accession>A0ABS1D304</accession>
<protein>
    <submittedName>
        <fullName evidence="3">Hydrolase</fullName>
    </submittedName>
</protein>
<evidence type="ECO:0000313" key="4">
    <source>
        <dbReference type="Proteomes" id="UP000697995"/>
    </source>
</evidence>
<dbReference type="Proteomes" id="UP000697995">
    <property type="component" value="Unassembled WGS sequence"/>
</dbReference>
<comment type="caution">
    <text evidence="3">The sequence shown here is derived from an EMBL/GenBank/DDBJ whole genome shotgun (WGS) entry which is preliminary data.</text>
</comment>
<dbReference type="InterPro" id="IPR006311">
    <property type="entry name" value="TAT_signal"/>
</dbReference>
<dbReference type="Gene3D" id="3.20.20.140">
    <property type="entry name" value="Metal-dependent hydrolases"/>
    <property type="match status" value="1"/>
</dbReference>
<reference evidence="3 4" key="1">
    <citation type="journal article" date="2020" name="Microorganisms">
        <title>Osmotic Adaptation and Compatible Solute Biosynthesis of Phototrophic Bacteria as Revealed from Genome Analyses.</title>
        <authorList>
            <person name="Imhoff J.F."/>
            <person name="Rahn T."/>
            <person name="Kunzel S."/>
            <person name="Keller A."/>
            <person name="Neulinger S.C."/>
        </authorList>
    </citation>
    <scope>NUCLEOTIDE SEQUENCE [LARGE SCALE GENOMIC DNA]</scope>
    <source>
        <strain evidence="3 4">DSM 15382</strain>
    </source>
</reference>
<dbReference type="SUPFAM" id="SSF51556">
    <property type="entry name" value="Metallo-dependent hydrolases"/>
    <property type="match status" value="1"/>
</dbReference>
<dbReference type="PANTHER" id="PTHR35563:SF2">
    <property type="entry name" value="BARREL METAL-DEPENDENT HYDROLASE, PUTATIVE (AFU_ORTHOLOGUE AFUA_1G16240)-RELATED"/>
    <property type="match status" value="1"/>
</dbReference>
<evidence type="ECO:0000259" key="2">
    <source>
        <dbReference type="Pfam" id="PF04909"/>
    </source>
</evidence>
<organism evidence="3 4">
    <name type="scientific">Paracraurococcus ruber</name>
    <dbReference type="NCBI Taxonomy" id="77675"/>
    <lineage>
        <taxon>Bacteria</taxon>
        <taxon>Pseudomonadati</taxon>
        <taxon>Pseudomonadota</taxon>
        <taxon>Alphaproteobacteria</taxon>
        <taxon>Acetobacterales</taxon>
        <taxon>Roseomonadaceae</taxon>
        <taxon>Paracraurococcus</taxon>
    </lineage>
</organism>
<evidence type="ECO:0000313" key="3">
    <source>
        <dbReference type="EMBL" id="MBK1660931.1"/>
    </source>
</evidence>
<dbReference type="GO" id="GO:0016787">
    <property type="term" value="F:hydrolase activity"/>
    <property type="evidence" value="ECO:0007669"/>
    <property type="project" value="UniProtKB-KW"/>
</dbReference>
<keyword evidence="1" id="KW-0732">Signal</keyword>
<feature type="domain" description="Amidohydrolase-related" evidence="2">
    <location>
        <begin position="40"/>
        <end position="317"/>
    </location>
</feature>
<sequence length="318" mass="33765">MTTRRSIMQAAALGAAGLAAGPARAAGRTAPAFEVPAGACDCHVHVFPDPARFPFFAGRTYTPPVATADDLLRLQRDLKLDRVVIVQPSVYGTDNRATLDGIRQLGPQRARGVAVIDASTTPAQLEELHQAGIRGVRVNLETAGVVDPAASAQKLKSAVDQVAARGWHVQTYTRLAIIEALKDQLAQMPVPLVVDHFGGARGERGVDQPGFAALLDLVKSGKAYVKISGAYRSSNAAPDFADVAPLARALIAANPDRIVWGTDWPHPNTSLQKPATEISEPVPIDDGLLFNQLASWAPDAAVRRKILVANPARLYGFA</sequence>
<dbReference type="RefSeq" id="WP_133222505.1">
    <property type="nucleotide sequence ID" value="NZ_NRSG01000229.1"/>
</dbReference>
<feature type="signal peptide" evidence="1">
    <location>
        <begin position="1"/>
        <end position="25"/>
    </location>
</feature>
<dbReference type="EMBL" id="NRSG01000229">
    <property type="protein sequence ID" value="MBK1660931.1"/>
    <property type="molecule type" value="Genomic_DNA"/>
</dbReference>
<gene>
    <name evidence="3" type="ORF">CKO45_22190</name>
</gene>